<name>A0AAE1HBY0_9NEOP</name>
<evidence type="ECO:0000313" key="10">
    <source>
        <dbReference type="Proteomes" id="UP001219518"/>
    </source>
</evidence>
<evidence type="ECO:0000256" key="6">
    <source>
        <dbReference type="SAM" id="MobiDB-lite"/>
    </source>
</evidence>
<dbReference type="CDD" id="cd11782">
    <property type="entry name" value="SH3_Sorbs_2"/>
    <property type="match status" value="1"/>
</dbReference>
<evidence type="ECO:0000259" key="8">
    <source>
        <dbReference type="PROSITE" id="PS50831"/>
    </source>
</evidence>
<feature type="region of interest" description="Disordered" evidence="6">
    <location>
        <begin position="39"/>
        <end position="186"/>
    </location>
</feature>
<dbReference type="PANTHER" id="PTHR14167:SF116">
    <property type="entry name" value="CAP, ISOFORM AC"/>
    <property type="match status" value="1"/>
</dbReference>
<accession>A0AAE1HBY0</accession>
<feature type="non-terminal residue" evidence="9">
    <location>
        <position position="806"/>
    </location>
</feature>
<feature type="region of interest" description="Disordered" evidence="6">
    <location>
        <begin position="704"/>
        <end position="731"/>
    </location>
</feature>
<proteinExistence type="predicted"/>
<dbReference type="PANTHER" id="PTHR14167">
    <property type="entry name" value="SH3 DOMAIN-CONTAINING"/>
    <property type="match status" value="1"/>
</dbReference>
<dbReference type="FunFam" id="2.30.30.40:FF:000001">
    <property type="entry name" value="Sorbin and SH3 domain-containing protein 1 isoform 2"/>
    <property type="match status" value="1"/>
</dbReference>
<reference evidence="9" key="1">
    <citation type="submission" date="2021-07" db="EMBL/GenBank/DDBJ databases">
        <authorList>
            <person name="Catto M.A."/>
            <person name="Jacobson A."/>
            <person name="Kennedy G."/>
            <person name="Labadie P."/>
            <person name="Hunt B.G."/>
            <person name="Srinivasan R."/>
        </authorList>
    </citation>
    <scope>NUCLEOTIDE SEQUENCE</scope>
    <source>
        <strain evidence="9">PL_HMW_Pooled</strain>
        <tissue evidence="9">Head</tissue>
    </source>
</reference>
<dbReference type="FunFam" id="2.30.30.40:FF:000072">
    <property type="entry name" value="Unconventional Myosin IB"/>
    <property type="match status" value="1"/>
</dbReference>
<dbReference type="SMART" id="SM00459">
    <property type="entry name" value="Sorb"/>
    <property type="match status" value="1"/>
</dbReference>
<evidence type="ECO:0000256" key="2">
    <source>
        <dbReference type="ARBA" id="ARBA00022443"/>
    </source>
</evidence>
<feature type="region of interest" description="Disordered" evidence="6">
    <location>
        <begin position="356"/>
        <end position="415"/>
    </location>
</feature>
<dbReference type="EMBL" id="JAHWGI010000807">
    <property type="protein sequence ID" value="KAK3917926.1"/>
    <property type="molecule type" value="Genomic_DNA"/>
</dbReference>
<evidence type="ECO:0000259" key="7">
    <source>
        <dbReference type="PROSITE" id="PS50002"/>
    </source>
</evidence>
<evidence type="ECO:0000256" key="1">
    <source>
        <dbReference type="ARBA" id="ARBA00004282"/>
    </source>
</evidence>
<keyword evidence="3" id="KW-0677">Repeat</keyword>
<dbReference type="InterPro" id="IPR036028">
    <property type="entry name" value="SH3-like_dom_sf"/>
</dbReference>
<feature type="domain" description="SH3" evidence="7">
    <location>
        <begin position="743"/>
        <end position="804"/>
    </location>
</feature>
<feature type="compositionally biased region" description="Low complexity" evidence="6">
    <location>
        <begin position="704"/>
        <end position="723"/>
    </location>
</feature>
<keyword evidence="4" id="KW-0965">Cell junction</keyword>
<dbReference type="GO" id="GO:0016192">
    <property type="term" value="P:vesicle-mediated transport"/>
    <property type="evidence" value="ECO:0007669"/>
    <property type="project" value="UniProtKB-ARBA"/>
</dbReference>
<dbReference type="Pfam" id="PF07653">
    <property type="entry name" value="SH3_2"/>
    <property type="match status" value="1"/>
</dbReference>
<protein>
    <submittedName>
        <fullName evidence="9">Vinexin</fullName>
    </submittedName>
</protein>
<keyword evidence="2 5" id="KW-0728">SH3 domain</keyword>
<sequence>TCKVSLRIFPTDCDTEGFSGTTWSHGRILVGRRVWTPGEAAPAAAPRPRGSASPPPAAPRSSPPPPVWTPRSAGASPLVERKAFRPVNFAASPSLSRKAQPPAPGPPPGSVQSPEEPPPWKDAGAPSGPPGPSGSSGLGGSQLPRAPNPTVTLLQKAREGQIPRGAQYLDHESTSSPPLDQCDGDATHVRVVSARRPVDGVGPTTRDGLPTVLRSEVRDDNKERWYKRMYDQLHKIKQDDDYVTVRAVSESLKYAAEVYRNQPGRIENYEPGKSSIAEREAKQWWDEVLDIFDGMEKRNKENLQAFNKPSFMTYALKESGYESDTQLVVRRREDGPGAEPLSPAQQRTAYKEIQKGGDVPLHGLRKTAPEKPKDPEPELEFTQSLGPVPAPAPPPPPVAPPPKAYESEPESPHRYADSEVTIRYRSPVSAALAADAGRPLSEQELSRRQAEAMRRLYQEERRRKYLHELQDISARRHTDNFTPSQKSPIPLNRYDDLLDEYWSAGTGRSSTPVARLAAKALYNFVGQTPRELSFRRGDVILVKRQVDRNWYEGELNGVQGLFPTNYVEVLPYEHLRTTPTKRVQEGQARAKYNFIAQTRMELSLAKGELVNLIRRVDENWFEGRIGNQKGIFPVSYVEVLLEPSERPATTPIPTGKPVAAPAAHSLILNGGGGGPQHSYQPPTSRSPANYSGVTAYGAVPASTISTSSATSGGQQRQAQQQAHAKQHHDPVHMHQTLHIDTHSDPVPYRALYNYRPQNDDELELLEGDIVLVMEKCDDGWYVGSSQRTGFFGTFPGNYVLVIEKDV</sequence>
<feature type="compositionally biased region" description="Pro residues" evidence="6">
    <location>
        <begin position="388"/>
        <end position="403"/>
    </location>
</feature>
<dbReference type="Gene3D" id="2.30.30.40">
    <property type="entry name" value="SH3 Domains"/>
    <property type="match status" value="3"/>
</dbReference>
<feature type="compositionally biased region" description="Low complexity" evidence="6">
    <location>
        <begin position="40"/>
        <end position="52"/>
    </location>
</feature>
<dbReference type="SUPFAM" id="SSF50044">
    <property type="entry name" value="SH3-domain"/>
    <property type="match status" value="3"/>
</dbReference>
<dbReference type="PRINTS" id="PR00452">
    <property type="entry name" value="SH3DOMAIN"/>
</dbReference>
<dbReference type="SMART" id="SM00326">
    <property type="entry name" value="SH3"/>
    <property type="match status" value="3"/>
</dbReference>
<dbReference type="Proteomes" id="UP001219518">
    <property type="component" value="Unassembled WGS sequence"/>
</dbReference>
<feature type="region of interest" description="Disordered" evidence="6">
    <location>
        <begin position="668"/>
        <end position="687"/>
    </location>
</feature>
<dbReference type="Pfam" id="PF00018">
    <property type="entry name" value="SH3_1"/>
    <property type="match status" value="1"/>
</dbReference>
<dbReference type="PROSITE" id="PS50002">
    <property type="entry name" value="SH3"/>
    <property type="match status" value="3"/>
</dbReference>
<feature type="domain" description="SoHo" evidence="8">
    <location>
        <begin position="192"/>
        <end position="255"/>
    </location>
</feature>
<feature type="compositionally biased region" description="Basic and acidic residues" evidence="6">
    <location>
        <begin position="367"/>
        <end position="376"/>
    </location>
</feature>
<dbReference type="Pfam" id="PF14604">
    <property type="entry name" value="SH3_9"/>
    <property type="match status" value="1"/>
</dbReference>
<dbReference type="AlphaFoldDB" id="A0AAE1HBY0"/>
<evidence type="ECO:0000256" key="4">
    <source>
        <dbReference type="ARBA" id="ARBA00022949"/>
    </source>
</evidence>
<organism evidence="9 10">
    <name type="scientific">Frankliniella fusca</name>
    <dbReference type="NCBI Taxonomy" id="407009"/>
    <lineage>
        <taxon>Eukaryota</taxon>
        <taxon>Metazoa</taxon>
        <taxon>Ecdysozoa</taxon>
        <taxon>Arthropoda</taxon>
        <taxon>Hexapoda</taxon>
        <taxon>Insecta</taxon>
        <taxon>Pterygota</taxon>
        <taxon>Neoptera</taxon>
        <taxon>Paraneoptera</taxon>
        <taxon>Thysanoptera</taxon>
        <taxon>Terebrantia</taxon>
        <taxon>Thripoidea</taxon>
        <taxon>Thripidae</taxon>
        <taxon>Frankliniella</taxon>
    </lineage>
</organism>
<feature type="compositionally biased region" description="Polar residues" evidence="6">
    <location>
        <begin position="677"/>
        <end position="687"/>
    </location>
</feature>
<feature type="domain" description="SH3" evidence="7">
    <location>
        <begin position="583"/>
        <end position="642"/>
    </location>
</feature>
<evidence type="ECO:0000256" key="5">
    <source>
        <dbReference type="PROSITE-ProRule" id="PRU00192"/>
    </source>
</evidence>
<dbReference type="InterPro" id="IPR050384">
    <property type="entry name" value="Endophilin_SH3RF"/>
</dbReference>
<feature type="compositionally biased region" description="Pro residues" evidence="6">
    <location>
        <begin position="53"/>
        <end position="68"/>
    </location>
</feature>
<comment type="subcellular location">
    <subcellularLocation>
        <location evidence="1">Cell junction</location>
    </subcellularLocation>
</comment>
<keyword evidence="10" id="KW-1185">Reference proteome</keyword>
<dbReference type="PRINTS" id="PR00499">
    <property type="entry name" value="P67PHOX"/>
</dbReference>
<dbReference type="PROSITE" id="PS50831">
    <property type="entry name" value="SOHO"/>
    <property type="match status" value="1"/>
</dbReference>
<dbReference type="InterPro" id="IPR001452">
    <property type="entry name" value="SH3_domain"/>
</dbReference>
<gene>
    <name evidence="9" type="ORF">KUF71_007348</name>
</gene>
<dbReference type="CDD" id="cd11780">
    <property type="entry name" value="SH3_Sorbs_3"/>
    <property type="match status" value="1"/>
</dbReference>
<evidence type="ECO:0000313" key="9">
    <source>
        <dbReference type="EMBL" id="KAK3917926.1"/>
    </source>
</evidence>
<evidence type="ECO:0000256" key="3">
    <source>
        <dbReference type="ARBA" id="ARBA00022737"/>
    </source>
</evidence>
<comment type="caution">
    <text evidence="9">The sequence shown here is derived from an EMBL/GenBank/DDBJ whole genome shotgun (WGS) entry which is preliminary data.</text>
</comment>
<reference evidence="9" key="2">
    <citation type="journal article" date="2023" name="BMC Genomics">
        <title>Pest status, molecular evolution, and epigenetic factors derived from the genome assembly of Frankliniella fusca, a thysanopteran phytovirus vector.</title>
        <authorList>
            <person name="Catto M.A."/>
            <person name="Labadie P.E."/>
            <person name="Jacobson A.L."/>
            <person name="Kennedy G.G."/>
            <person name="Srinivasan R."/>
            <person name="Hunt B.G."/>
        </authorList>
    </citation>
    <scope>NUCLEOTIDE SEQUENCE</scope>
    <source>
        <strain evidence="9">PL_HMW_Pooled</strain>
    </source>
</reference>
<feature type="domain" description="SH3" evidence="7">
    <location>
        <begin position="513"/>
        <end position="572"/>
    </location>
</feature>
<dbReference type="InterPro" id="IPR003127">
    <property type="entry name" value="SoHo_dom"/>
</dbReference>
<dbReference type="GO" id="GO:0070161">
    <property type="term" value="C:anchoring junction"/>
    <property type="evidence" value="ECO:0007669"/>
    <property type="project" value="UniProtKB-SubCell"/>
</dbReference>